<sequence>MFMECKKACIYSFAGSLLAEVEVMNGDKEVMELVINETDIWNISGETMIEFYDGKQGLVTCKCRISGMTKLPDQSAYRATCKVVKMVSENERRQALKVRIEQPVTIETSGDSGTLLHIQAEIKDISVGGVGFESKENLMENQPFSFLINTNYGCVRLKGCVIWKKEVSEMGENIGYRYGAQFLEMTPHQESMIKKFTLSERLKKQ</sequence>
<dbReference type="EMBL" id="CP113524">
    <property type="protein sequence ID" value="WAJ24747.1"/>
    <property type="molecule type" value="Genomic_DNA"/>
</dbReference>
<keyword evidence="3" id="KW-1185">Reference proteome</keyword>
<name>A0ABY7AGU8_9FIRM</name>
<protein>
    <submittedName>
        <fullName evidence="2">PilZ domain-containing protein</fullName>
    </submittedName>
</protein>
<dbReference type="Pfam" id="PF07238">
    <property type="entry name" value="PilZ"/>
    <property type="match status" value="1"/>
</dbReference>
<dbReference type="Gene3D" id="2.40.10.220">
    <property type="entry name" value="predicted glycosyltransferase like domains"/>
    <property type="match status" value="1"/>
</dbReference>
<dbReference type="InterPro" id="IPR009875">
    <property type="entry name" value="PilZ_domain"/>
</dbReference>
<accession>A0ABY7AGU8</accession>
<dbReference type="Proteomes" id="UP001163115">
    <property type="component" value="Chromosome"/>
</dbReference>
<reference evidence="2" key="1">
    <citation type="submission" date="2022-11" db="EMBL/GenBank/DDBJ databases">
        <title>Lacrimispora xylanolytica sy1, complete genome.</title>
        <authorList>
            <person name="Choi S."/>
        </authorList>
    </citation>
    <scope>NUCLEOTIDE SEQUENCE</scope>
    <source>
        <strain evidence="2">Sy1</strain>
    </source>
</reference>
<organism evidence="2 3">
    <name type="scientific">Lacrimispora xylanolytica</name>
    <dbReference type="NCBI Taxonomy" id="29375"/>
    <lineage>
        <taxon>Bacteria</taxon>
        <taxon>Bacillati</taxon>
        <taxon>Bacillota</taxon>
        <taxon>Clostridia</taxon>
        <taxon>Lachnospirales</taxon>
        <taxon>Lachnospiraceae</taxon>
        <taxon>Lacrimispora</taxon>
    </lineage>
</organism>
<proteinExistence type="predicted"/>
<dbReference type="RefSeq" id="WP_268115737.1">
    <property type="nucleotide sequence ID" value="NZ_CP113524.1"/>
</dbReference>
<feature type="domain" description="PilZ" evidence="1">
    <location>
        <begin position="91"/>
        <end position="197"/>
    </location>
</feature>
<gene>
    <name evidence="2" type="ORF">OW255_04305</name>
</gene>
<evidence type="ECO:0000313" key="3">
    <source>
        <dbReference type="Proteomes" id="UP001163115"/>
    </source>
</evidence>
<evidence type="ECO:0000313" key="2">
    <source>
        <dbReference type="EMBL" id="WAJ24747.1"/>
    </source>
</evidence>
<dbReference type="SUPFAM" id="SSF141371">
    <property type="entry name" value="PilZ domain-like"/>
    <property type="match status" value="1"/>
</dbReference>
<evidence type="ECO:0000259" key="1">
    <source>
        <dbReference type="Pfam" id="PF07238"/>
    </source>
</evidence>